<dbReference type="VEuPathDB" id="FungiDB:SCHCODRAFT_02139232"/>
<dbReference type="HOGENOM" id="CLU_1778541_0_0_1"/>
<gene>
    <name evidence="2" type="ORF">SCHCODRAFT_104735</name>
</gene>
<dbReference type="AlphaFoldDB" id="D8PM59"/>
<dbReference type="KEGG" id="scm:SCHCO_02139232"/>
<dbReference type="EMBL" id="GL377302">
    <property type="protein sequence ID" value="EFJ04129.1"/>
    <property type="molecule type" value="Genomic_DNA"/>
</dbReference>
<sequence length="146" mass="15768">MATITREPAQCDTYARQSSMPLEICRRVLIRRRKNNIARVPLLSPYNKAIFAKTLRLQQTAHMFVDVATIIPRSAAPTATASSTRPASFSPAVSCSGTTMSSSFRPLQARSRTQAPAAQLGTPGTKGSRLCLLTSAKAVYVLILTS</sequence>
<dbReference type="InParanoid" id="D8PM59"/>
<name>D8PM59_SCHCM</name>
<dbReference type="OrthoDB" id="10346353at2759"/>
<evidence type="ECO:0000313" key="2">
    <source>
        <dbReference type="EMBL" id="EFJ04129.1"/>
    </source>
</evidence>
<feature type="compositionally biased region" description="Low complexity" evidence="1">
    <location>
        <begin position="80"/>
        <end position="92"/>
    </location>
</feature>
<evidence type="ECO:0000256" key="1">
    <source>
        <dbReference type="SAM" id="MobiDB-lite"/>
    </source>
</evidence>
<evidence type="ECO:0000313" key="3">
    <source>
        <dbReference type="Proteomes" id="UP000007431"/>
    </source>
</evidence>
<dbReference type="GeneID" id="9595130"/>
<dbReference type="Proteomes" id="UP000007431">
    <property type="component" value="Unassembled WGS sequence"/>
</dbReference>
<accession>D8PM59</accession>
<dbReference type="RefSeq" id="XP_003039031.1">
    <property type="nucleotide sequence ID" value="XM_003038985.1"/>
</dbReference>
<feature type="region of interest" description="Disordered" evidence="1">
    <location>
        <begin position="80"/>
        <end position="125"/>
    </location>
</feature>
<proteinExistence type="predicted"/>
<feature type="non-terminal residue" evidence="2">
    <location>
        <position position="146"/>
    </location>
</feature>
<keyword evidence="3" id="KW-1185">Reference proteome</keyword>
<protein>
    <submittedName>
        <fullName evidence="2">Uncharacterized protein</fullName>
    </submittedName>
</protein>
<reference evidence="2 3" key="1">
    <citation type="journal article" date="2010" name="Nat. Biotechnol.">
        <title>Genome sequence of the model mushroom Schizophyllum commune.</title>
        <authorList>
            <person name="Ohm R.A."/>
            <person name="de Jong J.F."/>
            <person name="Lugones L.G."/>
            <person name="Aerts A."/>
            <person name="Kothe E."/>
            <person name="Stajich J.E."/>
            <person name="de Vries R.P."/>
            <person name="Record E."/>
            <person name="Levasseur A."/>
            <person name="Baker S.E."/>
            <person name="Bartholomew K.A."/>
            <person name="Coutinho P.M."/>
            <person name="Erdmann S."/>
            <person name="Fowler T.J."/>
            <person name="Gathman A.C."/>
            <person name="Lombard V."/>
            <person name="Henrissat B."/>
            <person name="Knabe N."/>
            <person name="Kuees U."/>
            <person name="Lilly W.W."/>
            <person name="Lindquist E."/>
            <person name="Lucas S."/>
            <person name="Magnuson J.K."/>
            <person name="Piumi F."/>
            <person name="Raudaskoski M."/>
            <person name="Salamov A."/>
            <person name="Schmutz J."/>
            <person name="Schwarze F.W.M.R."/>
            <person name="vanKuyk P.A."/>
            <person name="Horton J.S."/>
            <person name="Grigoriev I.V."/>
            <person name="Woesten H.A.B."/>
        </authorList>
    </citation>
    <scope>NUCLEOTIDE SEQUENCE [LARGE SCALE GENOMIC DNA]</scope>
    <source>
        <strain evidence="3">H4-8 / FGSC 9210</strain>
    </source>
</reference>
<feature type="compositionally biased region" description="Polar residues" evidence="1">
    <location>
        <begin position="93"/>
        <end position="116"/>
    </location>
</feature>
<organism evidence="3">
    <name type="scientific">Schizophyllum commune (strain H4-8 / FGSC 9210)</name>
    <name type="common">Split gill fungus</name>
    <dbReference type="NCBI Taxonomy" id="578458"/>
    <lineage>
        <taxon>Eukaryota</taxon>
        <taxon>Fungi</taxon>
        <taxon>Dikarya</taxon>
        <taxon>Basidiomycota</taxon>
        <taxon>Agaricomycotina</taxon>
        <taxon>Agaricomycetes</taxon>
        <taxon>Agaricomycetidae</taxon>
        <taxon>Agaricales</taxon>
        <taxon>Schizophyllaceae</taxon>
        <taxon>Schizophyllum</taxon>
    </lineage>
</organism>